<feature type="transmembrane region" description="Helical" evidence="1">
    <location>
        <begin position="656"/>
        <end position="673"/>
    </location>
</feature>
<evidence type="ECO:0000313" key="4">
    <source>
        <dbReference type="Proteomes" id="UP001149090"/>
    </source>
</evidence>
<keyword evidence="2" id="KW-0732">Signal</keyword>
<dbReference type="EMBL" id="JAPDFW010000090">
    <property type="protein sequence ID" value="KAJ5071202.1"/>
    <property type="molecule type" value="Genomic_DNA"/>
</dbReference>
<organism evidence="3 4">
    <name type="scientific">Anaeramoeba ignava</name>
    <name type="common">Anaerobic marine amoeba</name>
    <dbReference type="NCBI Taxonomy" id="1746090"/>
    <lineage>
        <taxon>Eukaryota</taxon>
        <taxon>Metamonada</taxon>
        <taxon>Anaeramoebidae</taxon>
        <taxon>Anaeramoeba</taxon>
    </lineage>
</organism>
<protein>
    <submittedName>
        <fullName evidence="3">Uncharacterized protein</fullName>
    </submittedName>
</protein>
<keyword evidence="1" id="KW-0472">Membrane</keyword>
<evidence type="ECO:0000313" key="3">
    <source>
        <dbReference type="EMBL" id="KAJ5071202.1"/>
    </source>
</evidence>
<accession>A0A9Q0R8M1</accession>
<proteinExistence type="predicted"/>
<sequence length="674" mass="76960">MNPILHLFFTIIFSVFIIQTQFVPIKSFDFPPIIQYPLVSFIDPEEGFIYFTSSIVSEETLIIKFDLETKQRISELTISIAGGSSKIDLNQFTVVSILSLNFNGSLVLQTAQIDQVNQKAYFGYYSPNVVFKIDLANFVLEENLIISGNDRLLGSVIDVPNGYLYVSTDDSLAQNPIVEKIALSNFSVVDSLLLDYLSESFLNAGIIDHSNQMIYFGTQNIPLRIVKIDLANFTKVSTLVTGATQAIDSAIDENEQFAYFLDYYKRFVKVNLSDFSVIGYLSFEEDYLDSFSLDLSSQKAYIGYEYIDFAEVNLTSFEFIEDSGLPTYTYADFVLVDEENQTGYVLFHYNYRGTIAKVDLQTFQLVDYLNYVSDSHDRAQIDSVNGFIYIFLNSSNSFNILKIRLSNFSIDEIKQIHDNGFVDYAGFDKANSALYVQYRNDEIGIVFVYQLSSPSLQITHTLLLQESQYVWDFLFDSANGYMYLAIDDEDTLNEGTYLQKVQLHSFYITDSLNLDPFYPDLFVIDNTHRLIYFPDSDLMEICRINLINFQIMDDCVSLNDTINYFNYGLIEANDTWCYFLAILPSESGSGVLIYKVDSASNQLLSSQTFDSSFNSDRFSYDSSTSFEYGVPLTSIPSLNQFFVYSPNFTPPPVPSSTSKIIFSFFLIIFFFFSF</sequence>
<dbReference type="Proteomes" id="UP001149090">
    <property type="component" value="Unassembled WGS sequence"/>
</dbReference>
<dbReference type="AlphaFoldDB" id="A0A9Q0R8M1"/>
<comment type="caution">
    <text evidence="3">The sequence shown here is derived from an EMBL/GenBank/DDBJ whole genome shotgun (WGS) entry which is preliminary data.</text>
</comment>
<name>A0A9Q0R8M1_ANAIG</name>
<evidence type="ECO:0000256" key="2">
    <source>
        <dbReference type="SAM" id="SignalP"/>
    </source>
</evidence>
<evidence type="ECO:0000256" key="1">
    <source>
        <dbReference type="SAM" id="Phobius"/>
    </source>
</evidence>
<gene>
    <name evidence="3" type="ORF">M0811_10474</name>
</gene>
<feature type="chain" id="PRO_5040303504" evidence="2">
    <location>
        <begin position="21"/>
        <end position="674"/>
    </location>
</feature>
<keyword evidence="1" id="KW-1133">Transmembrane helix</keyword>
<keyword evidence="4" id="KW-1185">Reference proteome</keyword>
<keyword evidence="1" id="KW-0812">Transmembrane</keyword>
<reference evidence="3" key="1">
    <citation type="submission" date="2022-10" db="EMBL/GenBank/DDBJ databases">
        <title>Novel sulphate-reducing endosymbionts in the free-living metamonad Anaeramoeba.</title>
        <authorList>
            <person name="Jerlstrom-Hultqvist J."/>
            <person name="Cepicka I."/>
            <person name="Gallot-Lavallee L."/>
            <person name="Salas-Leiva D."/>
            <person name="Curtis B.A."/>
            <person name="Zahonova K."/>
            <person name="Pipaliya S."/>
            <person name="Dacks J."/>
            <person name="Roger A.J."/>
        </authorList>
    </citation>
    <scope>NUCLEOTIDE SEQUENCE</scope>
    <source>
        <strain evidence="3">BMAN</strain>
    </source>
</reference>
<dbReference type="SUPFAM" id="SSF63829">
    <property type="entry name" value="Calcium-dependent phosphotriesterase"/>
    <property type="match status" value="1"/>
</dbReference>
<feature type="signal peptide" evidence="2">
    <location>
        <begin position="1"/>
        <end position="20"/>
    </location>
</feature>
<dbReference type="SUPFAM" id="SSF63825">
    <property type="entry name" value="YWTD domain"/>
    <property type="match status" value="1"/>
</dbReference>